<organism evidence="5 6">
    <name type="scientific">Tsukamurella soli</name>
    <dbReference type="NCBI Taxonomy" id="644556"/>
    <lineage>
        <taxon>Bacteria</taxon>
        <taxon>Bacillati</taxon>
        <taxon>Actinomycetota</taxon>
        <taxon>Actinomycetes</taxon>
        <taxon>Mycobacteriales</taxon>
        <taxon>Tsukamurellaceae</taxon>
        <taxon>Tsukamurella</taxon>
    </lineage>
</organism>
<evidence type="ECO:0000256" key="1">
    <source>
        <dbReference type="ARBA" id="ARBA00008520"/>
    </source>
</evidence>
<keyword evidence="2" id="KW-0406">Ion transport</keyword>
<keyword evidence="2" id="KW-0410">Iron transport</keyword>
<dbReference type="SUPFAM" id="SSF53850">
    <property type="entry name" value="Periplasmic binding protein-like II"/>
    <property type="match status" value="1"/>
</dbReference>
<name>A0ABP8K7T2_9ACTN</name>
<feature type="signal peptide" evidence="4">
    <location>
        <begin position="1"/>
        <end position="31"/>
    </location>
</feature>
<reference evidence="6" key="1">
    <citation type="journal article" date="2019" name="Int. J. Syst. Evol. Microbiol.">
        <title>The Global Catalogue of Microorganisms (GCM) 10K type strain sequencing project: providing services to taxonomists for standard genome sequencing and annotation.</title>
        <authorList>
            <consortium name="The Broad Institute Genomics Platform"/>
            <consortium name="The Broad Institute Genome Sequencing Center for Infectious Disease"/>
            <person name="Wu L."/>
            <person name="Ma J."/>
        </authorList>
    </citation>
    <scope>NUCLEOTIDE SEQUENCE [LARGE SCALE GENOMIC DNA]</scope>
    <source>
        <strain evidence="6">JCM 17688</strain>
    </source>
</reference>
<dbReference type="Proteomes" id="UP001500635">
    <property type="component" value="Unassembled WGS sequence"/>
</dbReference>
<dbReference type="EMBL" id="BAABFR010000091">
    <property type="protein sequence ID" value="GAA4401806.1"/>
    <property type="molecule type" value="Genomic_DNA"/>
</dbReference>
<proteinExistence type="inferred from homology"/>
<evidence type="ECO:0000313" key="6">
    <source>
        <dbReference type="Proteomes" id="UP001500635"/>
    </source>
</evidence>
<dbReference type="Pfam" id="PF01547">
    <property type="entry name" value="SBP_bac_1"/>
    <property type="match status" value="1"/>
</dbReference>
<gene>
    <name evidence="5" type="ORF">GCM10023147_41790</name>
</gene>
<evidence type="ECO:0000256" key="2">
    <source>
        <dbReference type="ARBA" id="ARBA00022496"/>
    </source>
</evidence>
<dbReference type="InterPro" id="IPR006059">
    <property type="entry name" value="SBP"/>
</dbReference>
<sequence length="352" mass="37059">MIRTTSSARRSRSVGAAVVVTLALAVTSACGSSSSSGSGGGELTLYSAQHQQTTQAMVAAFTQQTGIKVNIDSDDEDTLTAKIEQEGSKSPADVFYTENSPWLEQLDQKGLLAKVDSATLAAVPKQDSAATGDWVGVSARISGLIYNTSKLTAAQLPKSIMDLADPAWKGRIEIAPAETDFWPVVSSVLHTYGKAKTIAWLQGLKANAGSNDNVPSNENLAADVSQGNTDLGVVNHYYFYRLRAEVGQNKVNSNFAFFAPHDPGFVEDVSGAAILKSSKNQAAAEKFLKFLTSEAGQTVLATSNSFEYPLAAGIAANPQLPPLNTLAPADFTVADLGTGEDAKALLQQVQLL</sequence>
<feature type="chain" id="PRO_5046650998" evidence="4">
    <location>
        <begin position="32"/>
        <end position="352"/>
    </location>
</feature>
<dbReference type="PANTHER" id="PTHR30006:SF15">
    <property type="entry name" value="IRON-UTILIZATION PERIPLASMIC PROTEIN"/>
    <property type="match status" value="1"/>
</dbReference>
<keyword evidence="6" id="KW-1185">Reference proteome</keyword>
<dbReference type="PIRSF" id="PIRSF002825">
    <property type="entry name" value="CfbpA"/>
    <property type="match status" value="1"/>
</dbReference>
<evidence type="ECO:0000256" key="4">
    <source>
        <dbReference type="SAM" id="SignalP"/>
    </source>
</evidence>
<dbReference type="PANTHER" id="PTHR30006">
    <property type="entry name" value="THIAMINE-BINDING PERIPLASMIC PROTEIN-RELATED"/>
    <property type="match status" value="1"/>
</dbReference>
<protein>
    <submittedName>
        <fullName evidence="5">Iron ABC transporter substrate-binding protein</fullName>
    </submittedName>
</protein>
<dbReference type="InterPro" id="IPR026045">
    <property type="entry name" value="Ferric-bd"/>
</dbReference>
<keyword evidence="2" id="KW-0408">Iron</keyword>
<evidence type="ECO:0000313" key="5">
    <source>
        <dbReference type="EMBL" id="GAA4401806.1"/>
    </source>
</evidence>
<dbReference type="PROSITE" id="PS51257">
    <property type="entry name" value="PROKAR_LIPOPROTEIN"/>
    <property type="match status" value="1"/>
</dbReference>
<evidence type="ECO:0000256" key="3">
    <source>
        <dbReference type="ARBA" id="ARBA00022729"/>
    </source>
</evidence>
<comment type="similarity">
    <text evidence="1">Belongs to the bacterial solute-binding protein 1 family.</text>
</comment>
<accession>A0ABP8K7T2</accession>
<dbReference type="RefSeq" id="WP_344999707.1">
    <property type="nucleotide sequence ID" value="NZ_BAABFR010000091.1"/>
</dbReference>
<comment type="caution">
    <text evidence="5">The sequence shown here is derived from an EMBL/GenBank/DDBJ whole genome shotgun (WGS) entry which is preliminary data.</text>
</comment>
<keyword evidence="2" id="KW-0813">Transport</keyword>
<dbReference type="Gene3D" id="3.40.190.10">
    <property type="entry name" value="Periplasmic binding protein-like II"/>
    <property type="match status" value="2"/>
</dbReference>
<keyword evidence="3 4" id="KW-0732">Signal</keyword>